<dbReference type="InterPro" id="IPR036034">
    <property type="entry name" value="PDZ_sf"/>
</dbReference>
<evidence type="ECO:0000256" key="3">
    <source>
        <dbReference type="ARBA" id="ARBA00022801"/>
    </source>
</evidence>
<dbReference type="AlphaFoldDB" id="A0A517SR91"/>
<dbReference type="PRINTS" id="PR00834">
    <property type="entry name" value="PROTEASES2C"/>
</dbReference>
<keyword evidence="6" id="KW-1185">Reference proteome</keyword>
<keyword evidence="2 5" id="KW-0645">Protease</keyword>
<dbReference type="GO" id="GO:0004252">
    <property type="term" value="F:serine-type endopeptidase activity"/>
    <property type="evidence" value="ECO:0007669"/>
    <property type="project" value="InterPro"/>
</dbReference>
<dbReference type="Proteomes" id="UP000315003">
    <property type="component" value="Chromosome"/>
</dbReference>
<dbReference type="InterPro" id="IPR001940">
    <property type="entry name" value="Peptidase_S1C"/>
</dbReference>
<sequence length="667" mass="71371">MHWFHNITARLLIVGCVIAAAFPITASGQDLTKSLQYRQQFAQAVRNATKRVLPSVVSIEAIGVAQTGGRRRSELEQDAPTSGLIVDPSGLVVASDIILRRSATSLLVVMPDQTRFAAKTVARDHHRGVVLLKINSKDPLPAVNLPDRDQLPVGSTVIGVGRYGIDQAPMVSSGILSARGRLKGTMLQCDARISPTFYGGPLIDLGGNVVGLSVPAVPAGGAPDATSWYDSGIAFAVPADVIANKLDRMREGQDIHKGLLGIVPRSKDPLAEDTALGAVRLRSPAEQAGLEVGDEITAIAGTPVKMFSQIEQALGPFDAGDKIAVSFKRGDKTTTVDVFLADKIDPLEPQRLGIWVDQTETLDDADDAQQQQTVTIEAILPESAAEGKLQANDVLLKLDDTEIRDVTTLRKLLITAAPDTEIQATITRDGKEQTVAVKPTSIGGKAITEALPQWKPDAEPKPWEVQALRLPDAPNLAALTMPSEDQLAALDQQATSLAMLIVLLPPDEREPEKALENWQALAAKQGVVVCAVSCESEKGWESKEIDVVARFVSLMLQRVTVGSIGLATYGVTNGDKTSSADTLAIAMGLSDRSEFNGIAVSAKTKPPAVRLRENQPESALRLLLPIDSPDDAPTWSTPLQQAGYPIETAGELNRTKLLNWVRLLQII</sequence>
<accession>A0A517SR91</accession>
<feature type="domain" description="PDZ" evidence="4">
    <location>
        <begin position="350"/>
        <end position="430"/>
    </location>
</feature>
<dbReference type="Gene3D" id="2.40.10.120">
    <property type="match status" value="1"/>
</dbReference>
<dbReference type="InterPro" id="IPR009003">
    <property type="entry name" value="Peptidase_S1_PA"/>
</dbReference>
<dbReference type="SUPFAM" id="SSF50156">
    <property type="entry name" value="PDZ domain-like"/>
    <property type="match status" value="2"/>
</dbReference>
<evidence type="ECO:0000256" key="1">
    <source>
        <dbReference type="ARBA" id="ARBA00010541"/>
    </source>
</evidence>
<dbReference type="PANTHER" id="PTHR22939:SF129">
    <property type="entry name" value="SERINE PROTEASE HTRA2, MITOCHONDRIAL"/>
    <property type="match status" value="1"/>
</dbReference>
<dbReference type="OrthoDB" id="248175at2"/>
<organism evidence="5 6">
    <name type="scientific">Stieleria bergensis</name>
    <dbReference type="NCBI Taxonomy" id="2528025"/>
    <lineage>
        <taxon>Bacteria</taxon>
        <taxon>Pseudomonadati</taxon>
        <taxon>Planctomycetota</taxon>
        <taxon>Planctomycetia</taxon>
        <taxon>Pirellulales</taxon>
        <taxon>Pirellulaceae</taxon>
        <taxon>Stieleria</taxon>
    </lineage>
</organism>
<comment type="similarity">
    <text evidence="1">Belongs to the peptidase S1C family.</text>
</comment>
<evidence type="ECO:0000313" key="6">
    <source>
        <dbReference type="Proteomes" id="UP000315003"/>
    </source>
</evidence>
<dbReference type="SUPFAM" id="SSF50494">
    <property type="entry name" value="Trypsin-like serine proteases"/>
    <property type="match status" value="1"/>
</dbReference>
<proteinExistence type="inferred from homology"/>
<dbReference type="Pfam" id="PF13180">
    <property type="entry name" value="PDZ_2"/>
    <property type="match status" value="2"/>
</dbReference>
<dbReference type="GO" id="GO:0042597">
    <property type="term" value="C:periplasmic space"/>
    <property type="evidence" value="ECO:0007669"/>
    <property type="project" value="TreeGrafter"/>
</dbReference>
<dbReference type="Pfam" id="PF13365">
    <property type="entry name" value="Trypsin_2"/>
    <property type="match status" value="1"/>
</dbReference>
<evidence type="ECO:0000256" key="2">
    <source>
        <dbReference type="ARBA" id="ARBA00022670"/>
    </source>
</evidence>
<evidence type="ECO:0000313" key="5">
    <source>
        <dbReference type="EMBL" id="QDT58603.1"/>
    </source>
</evidence>
<protein>
    <submittedName>
        <fullName evidence="5">Periplasmic serine endoprotease DegP</fullName>
        <ecNumber evidence="5">3.4.21.107</ecNumber>
    </submittedName>
</protein>
<dbReference type="SMART" id="SM00228">
    <property type="entry name" value="PDZ"/>
    <property type="match status" value="2"/>
</dbReference>
<dbReference type="RefSeq" id="WP_145269888.1">
    <property type="nucleotide sequence ID" value="NZ_CP036272.1"/>
</dbReference>
<dbReference type="InterPro" id="IPR001478">
    <property type="entry name" value="PDZ"/>
</dbReference>
<dbReference type="Gene3D" id="2.30.42.10">
    <property type="match status" value="2"/>
</dbReference>
<name>A0A517SR91_9BACT</name>
<dbReference type="EMBL" id="CP036272">
    <property type="protein sequence ID" value="QDT58603.1"/>
    <property type="molecule type" value="Genomic_DNA"/>
</dbReference>
<gene>
    <name evidence="5" type="primary">degP_1</name>
    <name evidence="5" type="ORF">SV7mr_10960</name>
</gene>
<feature type="domain" description="PDZ" evidence="4">
    <location>
        <begin position="258"/>
        <end position="331"/>
    </location>
</feature>
<reference evidence="5 6" key="1">
    <citation type="submission" date="2019-02" db="EMBL/GenBank/DDBJ databases">
        <title>Deep-cultivation of Planctomycetes and their phenomic and genomic characterization uncovers novel biology.</title>
        <authorList>
            <person name="Wiegand S."/>
            <person name="Jogler M."/>
            <person name="Boedeker C."/>
            <person name="Pinto D."/>
            <person name="Vollmers J."/>
            <person name="Rivas-Marin E."/>
            <person name="Kohn T."/>
            <person name="Peeters S.H."/>
            <person name="Heuer A."/>
            <person name="Rast P."/>
            <person name="Oberbeckmann S."/>
            <person name="Bunk B."/>
            <person name="Jeske O."/>
            <person name="Meyerdierks A."/>
            <person name="Storesund J.E."/>
            <person name="Kallscheuer N."/>
            <person name="Luecker S."/>
            <person name="Lage O.M."/>
            <person name="Pohl T."/>
            <person name="Merkel B.J."/>
            <person name="Hornburger P."/>
            <person name="Mueller R.-W."/>
            <person name="Bruemmer F."/>
            <person name="Labrenz M."/>
            <person name="Spormann A.M."/>
            <person name="Op den Camp H."/>
            <person name="Overmann J."/>
            <person name="Amann R."/>
            <person name="Jetten M.S.M."/>
            <person name="Mascher T."/>
            <person name="Medema M.H."/>
            <person name="Devos D.P."/>
            <person name="Kaster A.-K."/>
            <person name="Ovreas L."/>
            <person name="Rohde M."/>
            <person name="Galperin M.Y."/>
            <person name="Jogler C."/>
        </authorList>
    </citation>
    <scope>NUCLEOTIDE SEQUENCE [LARGE SCALE GENOMIC DNA]</scope>
    <source>
        <strain evidence="5 6">SV_7m_r</strain>
    </source>
</reference>
<dbReference type="EC" id="3.4.21.107" evidence="5"/>
<dbReference type="PANTHER" id="PTHR22939">
    <property type="entry name" value="SERINE PROTEASE FAMILY S1C HTRA-RELATED"/>
    <property type="match status" value="1"/>
</dbReference>
<keyword evidence="3 5" id="KW-0378">Hydrolase</keyword>
<evidence type="ECO:0000259" key="4">
    <source>
        <dbReference type="SMART" id="SM00228"/>
    </source>
</evidence>
<dbReference type="GO" id="GO:0006515">
    <property type="term" value="P:protein quality control for misfolded or incompletely synthesized proteins"/>
    <property type="evidence" value="ECO:0007669"/>
    <property type="project" value="TreeGrafter"/>
</dbReference>